<keyword evidence="6" id="KW-1185">Reference proteome</keyword>
<dbReference type="InterPro" id="IPR020472">
    <property type="entry name" value="WD40_PAC1"/>
</dbReference>
<dbReference type="AlphaFoldDB" id="A0A8J6E228"/>
<protein>
    <submittedName>
        <fullName evidence="5">WD domain G-beta repeat</fullName>
    </submittedName>
</protein>
<sequence>MSDSQVQIEFDLTNVSTDIDETQNIQIPISTSTEEFNDYAKAILELDEVPTFAYMVSSFEYPLTGSIGELINHHSHLSAEDTLLVKAVVALPAPEDGKTTPTDQWIQNLVVHDNKVFAGLINGDVAQHTVNANTLAITPARTINMAEAPLRGLAVSGDRLMTGARDKSLHMATLKSAATSVPLPECPTAAVFLSKTLAVVGTESGKLYTVDIKSDEATPTLFPVEDTEHHQQTVTALAYNYPFVFSASHDGTIRQWHVNDLATPRTVAPVRTMRSSSAVWAMDARQVSPQLVTGQADGSVRVWTVPDDVNAAVHSAKLPGHRGPAAGVAFLWSSGQPFIVSGGFDCKLRYWDLRNHDAPVHELEVGHRVHCVAVAPHNESALVLAGGAEKTMWSWVVRRPEGL</sequence>
<dbReference type="Gene3D" id="2.130.10.10">
    <property type="entry name" value="YVTN repeat-like/Quinoprotein amine dehydrogenase"/>
    <property type="match status" value="2"/>
</dbReference>
<keyword evidence="2 4" id="KW-0853">WD repeat</keyword>
<dbReference type="GO" id="GO:0005634">
    <property type="term" value="C:nucleus"/>
    <property type="evidence" value="ECO:0007669"/>
    <property type="project" value="TreeGrafter"/>
</dbReference>
<dbReference type="GO" id="GO:0043161">
    <property type="term" value="P:proteasome-mediated ubiquitin-dependent protein catabolic process"/>
    <property type="evidence" value="ECO:0007669"/>
    <property type="project" value="TreeGrafter"/>
</dbReference>
<dbReference type="OrthoDB" id="2161379at2759"/>
<proteinExistence type="predicted"/>
<evidence type="ECO:0000313" key="5">
    <source>
        <dbReference type="EMBL" id="KAG9397104.1"/>
    </source>
</evidence>
<evidence type="ECO:0000256" key="4">
    <source>
        <dbReference type="PROSITE-ProRule" id="PRU00221"/>
    </source>
</evidence>
<evidence type="ECO:0000256" key="1">
    <source>
        <dbReference type="ARBA" id="ARBA00022490"/>
    </source>
</evidence>
<dbReference type="InterPro" id="IPR015943">
    <property type="entry name" value="WD40/YVTN_repeat-like_dom_sf"/>
</dbReference>
<reference evidence="5" key="1">
    <citation type="submission" date="2021-05" db="EMBL/GenBank/DDBJ databases">
        <title>A free-living protist that lacks canonical eukaryotic 1 DNA replication and segregation systems.</title>
        <authorList>
            <person name="Salas-Leiva D.E."/>
            <person name="Tromer E.C."/>
            <person name="Curtis B.A."/>
            <person name="Jerlstrom-Hultqvist J."/>
            <person name="Kolisko M."/>
            <person name="Yi Z."/>
            <person name="Salas-Leiva J.S."/>
            <person name="Gallot-Lavallee L."/>
            <person name="Kops G.J.P.L."/>
            <person name="Archibald J.M."/>
            <person name="Simpson A.G.B."/>
            <person name="Roger A.J."/>
        </authorList>
    </citation>
    <scope>NUCLEOTIDE SEQUENCE</scope>
    <source>
        <strain evidence="5">BICM</strain>
    </source>
</reference>
<evidence type="ECO:0000313" key="6">
    <source>
        <dbReference type="Proteomes" id="UP000717585"/>
    </source>
</evidence>
<dbReference type="GO" id="GO:0010992">
    <property type="term" value="P:ubiquitin recycling"/>
    <property type="evidence" value="ECO:0007669"/>
    <property type="project" value="TreeGrafter"/>
</dbReference>
<accession>A0A8J6E228</accession>
<dbReference type="Pfam" id="PF00400">
    <property type="entry name" value="WD40"/>
    <property type="match status" value="3"/>
</dbReference>
<dbReference type="GO" id="GO:0043130">
    <property type="term" value="F:ubiquitin binding"/>
    <property type="evidence" value="ECO:0007669"/>
    <property type="project" value="TreeGrafter"/>
</dbReference>
<dbReference type="SUPFAM" id="SSF50978">
    <property type="entry name" value="WD40 repeat-like"/>
    <property type="match status" value="1"/>
</dbReference>
<dbReference type="PANTHER" id="PTHR19849:SF0">
    <property type="entry name" value="PHOSPHOLIPASE A-2-ACTIVATING PROTEIN"/>
    <property type="match status" value="1"/>
</dbReference>
<dbReference type="EMBL" id="JAHDYR010000003">
    <property type="protein sequence ID" value="KAG9397104.1"/>
    <property type="molecule type" value="Genomic_DNA"/>
</dbReference>
<evidence type="ECO:0000256" key="3">
    <source>
        <dbReference type="ARBA" id="ARBA00022737"/>
    </source>
</evidence>
<keyword evidence="1" id="KW-0963">Cytoplasm</keyword>
<name>A0A8J6E228_9EUKA</name>
<evidence type="ECO:0000256" key="2">
    <source>
        <dbReference type="ARBA" id="ARBA00022574"/>
    </source>
</evidence>
<dbReference type="PRINTS" id="PR00320">
    <property type="entry name" value="GPROTEINBRPT"/>
</dbReference>
<dbReference type="GO" id="GO:0005737">
    <property type="term" value="C:cytoplasm"/>
    <property type="evidence" value="ECO:0007669"/>
    <property type="project" value="TreeGrafter"/>
</dbReference>
<dbReference type="SMART" id="SM00320">
    <property type="entry name" value="WD40"/>
    <property type="match status" value="5"/>
</dbReference>
<dbReference type="Proteomes" id="UP000717585">
    <property type="component" value="Unassembled WGS sequence"/>
</dbReference>
<gene>
    <name evidence="5" type="ORF">J8273_1012</name>
</gene>
<dbReference type="InterPro" id="IPR001680">
    <property type="entry name" value="WD40_rpt"/>
</dbReference>
<dbReference type="InterPro" id="IPR036322">
    <property type="entry name" value="WD40_repeat_dom_sf"/>
</dbReference>
<keyword evidence="3" id="KW-0677">Repeat</keyword>
<organism evidence="5 6">
    <name type="scientific">Carpediemonas membranifera</name>
    <dbReference type="NCBI Taxonomy" id="201153"/>
    <lineage>
        <taxon>Eukaryota</taxon>
        <taxon>Metamonada</taxon>
        <taxon>Carpediemonas-like organisms</taxon>
        <taxon>Carpediemonas</taxon>
    </lineage>
</organism>
<feature type="repeat" description="WD" evidence="4">
    <location>
        <begin position="227"/>
        <end position="266"/>
    </location>
</feature>
<dbReference type="PANTHER" id="PTHR19849">
    <property type="entry name" value="PHOSPHOLIPASE A-2-ACTIVATING PROTEIN"/>
    <property type="match status" value="1"/>
</dbReference>
<feature type="repeat" description="WD" evidence="4">
    <location>
        <begin position="318"/>
        <end position="355"/>
    </location>
</feature>
<comment type="caution">
    <text evidence="5">The sequence shown here is derived from an EMBL/GenBank/DDBJ whole genome shotgun (WGS) entry which is preliminary data.</text>
</comment>
<dbReference type="PROSITE" id="PS50082">
    <property type="entry name" value="WD_REPEATS_2"/>
    <property type="match status" value="2"/>
</dbReference>